<name>A0ABU2N8T3_9PSEU</name>
<evidence type="ECO:0000313" key="4">
    <source>
        <dbReference type="Proteomes" id="UP001183202"/>
    </source>
</evidence>
<comment type="similarity">
    <text evidence="1 2">Belongs to the phD/YefM antitoxin family.</text>
</comment>
<dbReference type="NCBIfam" id="TIGR01552">
    <property type="entry name" value="phd_fam"/>
    <property type="match status" value="1"/>
</dbReference>
<reference evidence="4" key="1">
    <citation type="submission" date="2023-07" db="EMBL/GenBank/DDBJ databases">
        <title>30 novel species of actinomycetes from the DSMZ collection.</title>
        <authorList>
            <person name="Nouioui I."/>
        </authorList>
    </citation>
    <scope>NUCLEOTIDE SEQUENCE [LARGE SCALE GENOMIC DNA]</scope>
    <source>
        <strain evidence="4">DSM 45834</strain>
    </source>
</reference>
<dbReference type="InterPro" id="IPR036165">
    <property type="entry name" value="YefM-like_sf"/>
</dbReference>
<evidence type="ECO:0000313" key="3">
    <source>
        <dbReference type="EMBL" id="MDT0350357.1"/>
    </source>
</evidence>
<dbReference type="Proteomes" id="UP001183202">
    <property type="component" value="Unassembled WGS sequence"/>
</dbReference>
<evidence type="ECO:0000256" key="1">
    <source>
        <dbReference type="ARBA" id="ARBA00009981"/>
    </source>
</evidence>
<organism evidence="3 4">
    <name type="scientific">Pseudonocardia charpentierae</name>
    <dbReference type="NCBI Taxonomy" id="3075545"/>
    <lineage>
        <taxon>Bacteria</taxon>
        <taxon>Bacillati</taxon>
        <taxon>Actinomycetota</taxon>
        <taxon>Actinomycetes</taxon>
        <taxon>Pseudonocardiales</taxon>
        <taxon>Pseudonocardiaceae</taxon>
        <taxon>Pseudonocardia</taxon>
    </lineage>
</organism>
<comment type="caution">
    <text evidence="3">The sequence shown here is derived from an EMBL/GenBank/DDBJ whole genome shotgun (WGS) entry which is preliminary data.</text>
</comment>
<dbReference type="InterPro" id="IPR006442">
    <property type="entry name" value="Antitoxin_Phd/YefM"/>
</dbReference>
<dbReference type="EMBL" id="JAVREJ010000007">
    <property type="protein sequence ID" value="MDT0350357.1"/>
    <property type="molecule type" value="Genomic_DNA"/>
</dbReference>
<accession>A0ABU2N8T3</accession>
<sequence length="95" mass="10605">MEHLTISEARARLPEILDRVATGEEITITRHGRAAAVMLRPDAVRARRGEAVLDDARRIQEMLDDAATRPLPPPVVAVDRGEEMVKGIRAERDRT</sequence>
<dbReference type="Pfam" id="PF02604">
    <property type="entry name" value="PhdYeFM_antitox"/>
    <property type="match status" value="1"/>
</dbReference>
<dbReference type="SUPFAM" id="SSF143120">
    <property type="entry name" value="YefM-like"/>
    <property type="match status" value="1"/>
</dbReference>
<dbReference type="Gene3D" id="3.40.1620.10">
    <property type="entry name" value="YefM-like domain"/>
    <property type="match status" value="1"/>
</dbReference>
<protein>
    <recommendedName>
        <fullName evidence="2">Antitoxin</fullName>
    </recommendedName>
</protein>
<comment type="function">
    <text evidence="2">Antitoxin component of a type II toxin-antitoxin (TA) system.</text>
</comment>
<gene>
    <name evidence="3" type="ORF">RM445_12565</name>
</gene>
<proteinExistence type="inferred from homology"/>
<keyword evidence="4" id="KW-1185">Reference proteome</keyword>
<dbReference type="RefSeq" id="WP_311556391.1">
    <property type="nucleotide sequence ID" value="NZ_JAVREJ010000007.1"/>
</dbReference>
<evidence type="ECO:0000256" key="2">
    <source>
        <dbReference type="RuleBase" id="RU362080"/>
    </source>
</evidence>